<dbReference type="EMBL" id="JANIEX010000198">
    <property type="protein sequence ID" value="KAJ3571188.1"/>
    <property type="molecule type" value="Genomic_DNA"/>
</dbReference>
<evidence type="ECO:0000256" key="1">
    <source>
        <dbReference type="ARBA" id="ARBA00022737"/>
    </source>
</evidence>
<organism evidence="3 4">
    <name type="scientific">Leucocoprinus birnbaumii</name>
    <dbReference type="NCBI Taxonomy" id="56174"/>
    <lineage>
        <taxon>Eukaryota</taxon>
        <taxon>Fungi</taxon>
        <taxon>Dikarya</taxon>
        <taxon>Basidiomycota</taxon>
        <taxon>Agaricomycotina</taxon>
        <taxon>Agaricomycetes</taxon>
        <taxon>Agaricomycetidae</taxon>
        <taxon>Agaricales</taxon>
        <taxon>Agaricineae</taxon>
        <taxon>Agaricaceae</taxon>
        <taxon>Leucocoprinus</taxon>
    </lineage>
</organism>
<dbReference type="Proteomes" id="UP001213000">
    <property type="component" value="Unassembled WGS sequence"/>
</dbReference>
<name>A0AAD5VYB8_9AGAR</name>
<evidence type="ECO:0000259" key="2">
    <source>
        <dbReference type="Pfam" id="PF24883"/>
    </source>
</evidence>
<dbReference type="InterPro" id="IPR056884">
    <property type="entry name" value="NPHP3-like_N"/>
</dbReference>
<dbReference type="Gene3D" id="3.40.50.300">
    <property type="entry name" value="P-loop containing nucleotide triphosphate hydrolases"/>
    <property type="match status" value="1"/>
</dbReference>
<comment type="caution">
    <text evidence="3">The sequence shown here is derived from an EMBL/GenBank/DDBJ whole genome shotgun (WGS) entry which is preliminary data.</text>
</comment>
<dbReference type="PANTHER" id="PTHR10039">
    <property type="entry name" value="AMELOGENIN"/>
    <property type="match status" value="1"/>
</dbReference>
<evidence type="ECO:0000313" key="3">
    <source>
        <dbReference type="EMBL" id="KAJ3571188.1"/>
    </source>
</evidence>
<sequence>MPLFEKAHDFQVNNSLIVDYSRLFSNELAVQTRVGLQKLLESSIPGATYDSSDRYPPPLCHPGTRGDHIEWLENWVCGAENPSNRIVWVHGPAGVGKSAIAQSCAERLAKLQKLGATFFASRPNDRNDPTRVFTTLAYQLAMRLPAYGKLLDEIISLDPTLVKKALPFQFQNLIVAPIRKVQLAKETVPELAVVIDGLDECGDAEAQQDLIRIVAKSIQENTTPLLWIFFSRLEPHILSMFDSPAIRPLVSHVTLTISRKIDEQIFLFLREKLEDSGQKHGLFEWPSDRDILILVNLSSGLFAYAHTVVLFVKNDGSQGLQDRLALVLRLADAKLAAPSGEKHPLYHLDFLYTLILERLPREKLQIAQWILLVQQLKLEHESSSNGRKDSVAYANLLGLTERQFRSVLQPLHPVMSISLENNLEFYHVSFIEFLEDPSRSHNYSFRSARSVLTLLDHLLDVLSTQIEVSRIESGQLEPRVAVTWVAPSYQSYMGYKNLVGVFFQILQYAPLVGDSHRIQMLQQFDFRKVALISSWCRWVNVECLLQNLRPLNLIRSLPMKNVVQVVREILTGEEKARFYTIGGSGRKATLLGKTYGIAGIRSIVIQSYSRRDTARLVQKLYQEKATDASMASIAPMWQGLS</sequence>
<gene>
    <name evidence="3" type="ORF">NP233_g3912</name>
</gene>
<feature type="domain" description="Nephrocystin 3-like N-terminal" evidence="2">
    <location>
        <begin position="80"/>
        <end position="232"/>
    </location>
</feature>
<dbReference type="PANTHER" id="PTHR10039:SF17">
    <property type="entry name" value="FUNGAL STAND N-TERMINAL GOODBYE DOMAIN-CONTAINING PROTEIN-RELATED"/>
    <property type="match status" value="1"/>
</dbReference>
<dbReference type="SUPFAM" id="SSF52540">
    <property type="entry name" value="P-loop containing nucleoside triphosphate hydrolases"/>
    <property type="match status" value="1"/>
</dbReference>
<protein>
    <recommendedName>
        <fullName evidence="2">Nephrocystin 3-like N-terminal domain-containing protein</fullName>
    </recommendedName>
</protein>
<keyword evidence="4" id="KW-1185">Reference proteome</keyword>
<keyword evidence="1" id="KW-0677">Repeat</keyword>
<dbReference type="AlphaFoldDB" id="A0AAD5VYB8"/>
<dbReference type="InterPro" id="IPR027417">
    <property type="entry name" value="P-loop_NTPase"/>
</dbReference>
<accession>A0AAD5VYB8</accession>
<reference evidence="3" key="1">
    <citation type="submission" date="2022-07" db="EMBL/GenBank/DDBJ databases">
        <title>Genome Sequence of Leucocoprinus birnbaumii.</title>
        <authorList>
            <person name="Buettner E."/>
        </authorList>
    </citation>
    <scope>NUCLEOTIDE SEQUENCE</scope>
    <source>
        <strain evidence="3">VT141</strain>
    </source>
</reference>
<dbReference type="Pfam" id="PF24883">
    <property type="entry name" value="NPHP3_N"/>
    <property type="match status" value="1"/>
</dbReference>
<proteinExistence type="predicted"/>
<evidence type="ECO:0000313" key="4">
    <source>
        <dbReference type="Proteomes" id="UP001213000"/>
    </source>
</evidence>